<dbReference type="MEROPS" id="C85.003"/>
<dbReference type="FunFam" id="3.90.70.80:FF:000009">
    <property type="entry name" value="OTU domain-containing protein 3"/>
    <property type="match status" value="1"/>
</dbReference>
<dbReference type="InterPro" id="IPR050704">
    <property type="entry name" value="Peptidase_C85-like"/>
</dbReference>
<evidence type="ECO:0000256" key="2">
    <source>
        <dbReference type="SAM" id="MobiDB-lite"/>
    </source>
</evidence>
<dbReference type="OMA" id="GCENINK"/>
<proteinExistence type="inferred from homology"/>
<evidence type="ECO:0000256" key="1">
    <source>
        <dbReference type="ARBA" id="ARBA00010407"/>
    </source>
</evidence>
<dbReference type="Gramene" id="KCW59077">
    <property type="protein sequence ID" value="KCW59077"/>
    <property type="gene ID" value="EUGRSUZ_H01696"/>
</dbReference>
<dbReference type="CDD" id="cd22771">
    <property type="entry name" value="OTU_plant_OTU7-like"/>
    <property type="match status" value="1"/>
</dbReference>
<organism evidence="4">
    <name type="scientific">Eucalyptus grandis</name>
    <name type="common">Flooded gum</name>
    <dbReference type="NCBI Taxonomy" id="71139"/>
    <lineage>
        <taxon>Eukaryota</taxon>
        <taxon>Viridiplantae</taxon>
        <taxon>Streptophyta</taxon>
        <taxon>Embryophyta</taxon>
        <taxon>Tracheophyta</taxon>
        <taxon>Spermatophyta</taxon>
        <taxon>Magnoliopsida</taxon>
        <taxon>eudicotyledons</taxon>
        <taxon>Gunneridae</taxon>
        <taxon>Pentapetalae</taxon>
        <taxon>rosids</taxon>
        <taxon>malvids</taxon>
        <taxon>Myrtales</taxon>
        <taxon>Myrtaceae</taxon>
        <taxon>Myrtoideae</taxon>
        <taxon>Eucalypteae</taxon>
        <taxon>Eucalyptus</taxon>
    </lineage>
</organism>
<feature type="compositionally biased region" description="Basic residues" evidence="2">
    <location>
        <begin position="69"/>
        <end position="86"/>
    </location>
</feature>
<gene>
    <name evidence="4" type="ORF">EUGRSUZ_H01696</name>
</gene>
<dbReference type="InterPro" id="IPR038765">
    <property type="entry name" value="Papain-like_cys_pep_sf"/>
</dbReference>
<feature type="region of interest" description="Disordered" evidence="2">
    <location>
        <begin position="324"/>
        <end position="440"/>
    </location>
</feature>
<name>A0A059AYL9_EUCGR</name>
<dbReference type="Pfam" id="PF02338">
    <property type="entry name" value="OTU"/>
    <property type="match status" value="1"/>
</dbReference>
<dbReference type="Gene3D" id="3.10.450.50">
    <property type="match status" value="1"/>
</dbReference>
<dbReference type="PROSITE" id="PS50802">
    <property type="entry name" value="OTU"/>
    <property type="match status" value="1"/>
</dbReference>
<dbReference type="Gene3D" id="3.90.70.80">
    <property type="match status" value="1"/>
</dbReference>
<dbReference type="FunCoup" id="A0A059AYL9">
    <property type="interactions" value="1607"/>
</dbReference>
<feature type="compositionally biased region" description="Basic and acidic residues" evidence="2">
    <location>
        <begin position="362"/>
        <end position="376"/>
    </location>
</feature>
<feature type="region of interest" description="Disordered" evidence="2">
    <location>
        <begin position="69"/>
        <end position="89"/>
    </location>
</feature>
<accession>A0A059AYL9</accession>
<dbReference type="AlphaFoldDB" id="A0A059AYL9"/>
<dbReference type="EMBL" id="KK198760">
    <property type="protein sequence ID" value="KCW59077.1"/>
    <property type="molecule type" value="Genomic_DNA"/>
</dbReference>
<feature type="compositionally biased region" description="Basic and acidic residues" evidence="2">
    <location>
        <begin position="330"/>
        <end position="352"/>
    </location>
</feature>
<comment type="similarity">
    <text evidence="1">Belongs to the peptidase C85 family.</text>
</comment>
<dbReference type="PANTHER" id="PTHR12419">
    <property type="entry name" value="OTU DOMAIN CONTAINING PROTEIN"/>
    <property type="match status" value="1"/>
</dbReference>
<sequence length="440" mass="48406">MTNKLVSEREKPTAHLASVSIFFAGRSSLRFEPPRLSGVRAPSPGGKSRPRPIIAGGIDRLLSAVMVQKQHHKSNAKKQPHVKKQGKQADNTQFRAQLDALGLKIVQVTADGNCFFRALADQLEGNEEEHGKYRSMVVQYILKNREMFEPFIEDDAPFEEYCKTMDNDGTWAGHMELQAASLVTRSNICIHRNMSPRWYIRNFDRPGAHMIHLSYHDEEHYNSVRLKEDTGDGPARPITIKADSNLSSSSRQAKAGSKKSKSGAGKDITDAGSIKLVMAGSGCENIEKVEQTLLQMYGDVDAAIEYLIAEKGIEYFSEEAVRSPCNADASHGDDASRNSEEQREEPVEEANKENPPSNSAKQTHDDGSAQREDKKIPRNKNCSCGSKKKYKSCCGSGTGKVSAISNNQALESQKGRKEKKRGKRGFDTSALSSGSDGGPT</sequence>
<feature type="domain" description="OTU" evidence="3">
    <location>
        <begin position="103"/>
        <end position="227"/>
    </location>
</feature>
<dbReference type="InParanoid" id="A0A059AYL9"/>
<evidence type="ECO:0000313" key="4">
    <source>
        <dbReference type="EMBL" id="KCW59077.1"/>
    </source>
</evidence>
<dbReference type="eggNOG" id="KOG2605">
    <property type="taxonomic scope" value="Eukaryota"/>
</dbReference>
<reference evidence="4" key="1">
    <citation type="submission" date="2013-07" db="EMBL/GenBank/DDBJ databases">
        <title>The genome of Eucalyptus grandis.</title>
        <authorList>
            <person name="Schmutz J."/>
            <person name="Hayes R."/>
            <person name="Myburg A."/>
            <person name="Tuskan G."/>
            <person name="Grattapaglia D."/>
            <person name="Rokhsar D.S."/>
        </authorList>
    </citation>
    <scope>NUCLEOTIDE SEQUENCE</scope>
    <source>
        <tissue evidence="4">Leaf extractions</tissue>
    </source>
</reference>
<dbReference type="GO" id="GO:0004843">
    <property type="term" value="F:cysteine-type deubiquitinase activity"/>
    <property type="evidence" value="ECO:0000318"/>
    <property type="project" value="GO_Central"/>
</dbReference>
<protein>
    <recommendedName>
        <fullName evidence="3">OTU domain-containing protein</fullName>
    </recommendedName>
</protein>
<dbReference type="InterPro" id="IPR003323">
    <property type="entry name" value="OTU_dom"/>
</dbReference>
<dbReference type="PANTHER" id="PTHR12419:SF7">
    <property type="entry name" value="OTU DOMAIN-CONTAINING PROTEIN 3"/>
    <property type="match status" value="1"/>
</dbReference>
<dbReference type="SUPFAM" id="SSF54001">
    <property type="entry name" value="Cysteine proteinases"/>
    <property type="match status" value="1"/>
</dbReference>
<evidence type="ECO:0000259" key="3">
    <source>
        <dbReference type="PROSITE" id="PS50802"/>
    </source>
</evidence>
<feature type="region of interest" description="Disordered" evidence="2">
    <location>
        <begin position="226"/>
        <end position="268"/>
    </location>
</feature>